<protein>
    <recommendedName>
        <fullName evidence="4">PHD-type domain-containing protein</fullName>
    </recommendedName>
</protein>
<dbReference type="PANTHER" id="PTHR13793:SF107">
    <property type="entry name" value="BROMODOMAIN-CONTAINING PROTEIN HOMOLOG"/>
    <property type="match status" value="1"/>
</dbReference>
<dbReference type="GO" id="GO:0008270">
    <property type="term" value="F:zinc ion binding"/>
    <property type="evidence" value="ECO:0007669"/>
    <property type="project" value="UniProtKB-KW"/>
</dbReference>
<keyword evidence="1" id="KW-0479">Metal-binding</keyword>
<feature type="domain" description="PHD-type" evidence="4">
    <location>
        <begin position="1"/>
        <end position="68"/>
    </location>
</feature>
<dbReference type="InterPro" id="IPR034732">
    <property type="entry name" value="EPHD"/>
</dbReference>
<dbReference type="Pfam" id="PF13771">
    <property type="entry name" value="zf-HC5HC2H"/>
    <property type="match status" value="1"/>
</dbReference>
<accession>A0AAD5GBA1</accession>
<organism evidence="5 6">
    <name type="scientific">Ambrosia artemisiifolia</name>
    <name type="common">Common ragweed</name>
    <dbReference type="NCBI Taxonomy" id="4212"/>
    <lineage>
        <taxon>Eukaryota</taxon>
        <taxon>Viridiplantae</taxon>
        <taxon>Streptophyta</taxon>
        <taxon>Embryophyta</taxon>
        <taxon>Tracheophyta</taxon>
        <taxon>Spermatophyta</taxon>
        <taxon>Magnoliopsida</taxon>
        <taxon>eudicotyledons</taxon>
        <taxon>Gunneridae</taxon>
        <taxon>Pentapetalae</taxon>
        <taxon>asterids</taxon>
        <taxon>campanulids</taxon>
        <taxon>Asterales</taxon>
        <taxon>Asteraceae</taxon>
        <taxon>Asteroideae</taxon>
        <taxon>Heliantheae alliance</taxon>
        <taxon>Heliantheae</taxon>
        <taxon>Ambrosia</taxon>
    </lineage>
</organism>
<evidence type="ECO:0000313" key="5">
    <source>
        <dbReference type="EMBL" id="KAI7736135.1"/>
    </source>
</evidence>
<dbReference type="Proteomes" id="UP001206925">
    <property type="component" value="Unassembled WGS sequence"/>
</dbReference>
<dbReference type="GO" id="GO:0005634">
    <property type="term" value="C:nucleus"/>
    <property type="evidence" value="ECO:0007669"/>
    <property type="project" value="UniProtKB-ARBA"/>
</dbReference>
<keyword evidence="2" id="KW-0863">Zinc-finger</keyword>
<evidence type="ECO:0000256" key="1">
    <source>
        <dbReference type="ARBA" id="ARBA00022723"/>
    </source>
</evidence>
<dbReference type="InterPro" id="IPR013083">
    <property type="entry name" value="Znf_RING/FYVE/PHD"/>
</dbReference>
<dbReference type="PANTHER" id="PTHR13793">
    <property type="entry name" value="PHD FINGER PROTEINS"/>
    <property type="match status" value="1"/>
</dbReference>
<dbReference type="InterPro" id="IPR050701">
    <property type="entry name" value="Histone_Mod_Regulator"/>
</dbReference>
<comment type="caution">
    <text evidence="5">The sequence shown here is derived from an EMBL/GenBank/DDBJ whole genome shotgun (WGS) entry which is preliminary data.</text>
</comment>
<dbReference type="AlphaFoldDB" id="A0AAD5GBA1"/>
<gene>
    <name evidence="5" type="ORF">M8C21_026523</name>
</gene>
<dbReference type="EMBL" id="JAMZMK010009354">
    <property type="protein sequence ID" value="KAI7736135.1"/>
    <property type="molecule type" value="Genomic_DNA"/>
</dbReference>
<dbReference type="PROSITE" id="PS51805">
    <property type="entry name" value="EPHD"/>
    <property type="match status" value="1"/>
</dbReference>
<evidence type="ECO:0000313" key="6">
    <source>
        <dbReference type="Proteomes" id="UP001206925"/>
    </source>
</evidence>
<keyword evidence="6" id="KW-1185">Reference proteome</keyword>
<dbReference type="InterPro" id="IPR001965">
    <property type="entry name" value="Znf_PHD"/>
</dbReference>
<evidence type="ECO:0000259" key="4">
    <source>
        <dbReference type="PROSITE" id="PS51805"/>
    </source>
</evidence>
<evidence type="ECO:0000256" key="3">
    <source>
        <dbReference type="ARBA" id="ARBA00022833"/>
    </source>
</evidence>
<dbReference type="GO" id="GO:0006357">
    <property type="term" value="P:regulation of transcription by RNA polymerase II"/>
    <property type="evidence" value="ECO:0007669"/>
    <property type="project" value="TreeGrafter"/>
</dbReference>
<dbReference type="SMART" id="SM00249">
    <property type="entry name" value="PHD"/>
    <property type="match status" value="1"/>
</dbReference>
<sequence>MLQWQEAISKGNDICLVCSRREGVCIKCNYGHCQSAFHPTCGSSAGFFMNVRTIGGKIQHKAYCEKHSLVERTKAETQKHGTEEWNSLKKVRVELERLRLICERIIRREKLKYQRSLPWFISWPWVSF</sequence>
<keyword evidence="3" id="KW-0862">Zinc</keyword>
<evidence type="ECO:0000256" key="2">
    <source>
        <dbReference type="ARBA" id="ARBA00022771"/>
    </source>
</evidence>
<proteinExistence type="predicted"/>
<name>A0AAD5GBA1_AMBAR</name>
<reference evidence="5" key="1">
    <citation type="submission" date="2022-06" db="EMBL/GenBank/DDBJ databases">
        <title>Uncovering the hologenomic basis of an extraordinary plant invasion.</title>
        <authorList>
            <person name="Bieker V.C."/>
            <person name="Martin M.D."/>
            <person name="Gilbert T."/>
            <person name="Hodgins K."/>
            <person name="Battlay P."/>
            <person name="Petersen B."/>
            <person name="Wilson J."/>
        </authorList>
    </citation>
    <scope>NUCLEOTIDE SEQUENCE</scope>
    <source>
        <strain evidence="5">AA19_3_7</strain>
        <tissue evidence="5">Leaf</tissue>
    </source>
</reference>
<dbReference type="Gene3D" id="3.30.40.10">
    <property type="entry name" value="Zinc/RING finger domain, C3HC4 (zinc finger)"/>
    <property type="match status" value="1"/>
</dbReference>